<dbReference type="SUPFAM" id="SSF55785">
    <property type="entry name" value="PYP-like sensor domain (PAS domain)"/>
    <property type="match status" value="2"/>
</dbReference>
<dbReference type="EMBL" id="QPJC01000001">
    <property type="protein sequence ID" value="RCW47168.1"/>
    <property type="molecule type" value="Genomic_DNA"/>
</dbReference>
<dbReference type="SMART" id="SM00267">
    <property type="entry name" value="GGDEF"/>
    <property type="match status" value="1"/>
</dbReference>
<dbReference type="RefSeq" id="WP_114451338.1">
    <property type="nucleotide sequence ID" value="NZ_QPJC01000001.1"/>
</dbReference>
<dbReference type="InterPro" id="IPR000160">
    <property type="entry name" value="GGDEF_dom"/>
</dbReference>
<evidence type="ECO:0000313" key="6">
    <source>
        <dbReference type="Proteomes" id="UP000253495"/>
    </source>
</evidence>
<dbReference type="OrthoDB" id="23692at2"/>
<dbReference type="CDD" id="cd01949">
    <property type="entry name" value="GGDEF"/>
    <property type="match status" value="1"/>
</dbReference>
<dbReference type="Proteomes" id="UP000253495">
    <property type="component" value="Unassembled WGS sequence"/>
</dbReference>
<dbReference type="AlphaFoldDB" id="A0A368VY89"/>
<dbReference type="Pfam" id="PF00989">
    <property type="entry name" value="PAS"/>
    <property type="match status" value="1"/>
</dbReference>
<dbReference type="InterPro" id="IPR001633">
    <property type="entry name" value="EAL_dom"/>
</dbReference>
<feature type="domain" description="PAS" evidence="1">
    <location>
        <begin position="141"/>
        <end position="196"/>
    </location>
</feature>
<proteinExistence type="predicted"/>
<dbReference type="InterPro" id="IPR035919">
    <property type="entry name" value="EAL_sf"/>
</dbReference>
<dbReference type="Pfam" id="PF00563">
    <property type="entry name" value="EAL"/>
    <property type="match status" value="1"/>
</dbReference>
<dbReference type="Gene3D" id="3.20.20.450">
    <property type="entry name" value="EAL domain"/>
    <property type="match status" value="1"/>
</dbReference>
<protein>
    <submittedName>
        <fullName evidence="5">PAS domain S-box-containing protein/diguanylate cyclase (GGDEF)-like protein</fullName>
    </submittedName>
</protein>
<comment type="caution">
    <text evidence="5">The sequence shown here is derived from an EMBL/GenBank/DDBJ whole genome shotgun (WGS) entry which is preliminary data.</text>
</comment>
<keyword evidence="6" id="KW-1185">Reference proteome</keyword>
<name>A0A368VY89_9ACTN</name>
<dbReference type="SMART" id="SM00091">
    <property type="entry name" value="PAS"/>
    <property type="match status" value="2"/>
</dbReference>
<dbReference type="SUPFAM" id="SSF55073">
    <property type="entry name" value="Nucleotide cyclase"/>
    <property type="match status" value="1"/>
</dbReference>
<dbReference type="InterPro" id="IPR013767">
    <property type="entry name" value="PAS_fold"/>
</dbReference>
<feature type="domain" description="EAL" evidence="3">
    <location>
        <begin position="434"/>
        <end position="687"/>
    </location>
</feature>
<dbReference type="SMART" id="SM00086">
    <property type="entry name" value="PAC"/>
    <property type="match status" value="2"/>
</dbReference>
<evidence type="ECO:0000259" key="1">
    <source>
        <dbReference type="PROSITE" id="PS50112"/>
    </source>
</evidence>
<dbReference type="InterPro" id="IPR001610">
    <property type="entry name" value="PAC"/>
</dbReference>
<dbReference type="InterPro" id="IPR035965">
    <property type="entry name" value="PAS-like_dom_sf"/>
</dbReference>
<organism evidence="5 6">
    <name type="scientific">Halopolyspora algeriensis</name>
    <dbReference type="NCBI Taxonomy" id="1500506"/>
    <lineage>
        <taxon>Bacteria</taxon>
        <taxon>Bacillati</taxon>
        <taxon>Actinomycetota</taxon>
        <taxon>Actinomycetes</taxon>
        <taxon>Actinomycetes incertae sedis</taxon>
        <taxon>Halopolyspora</taxon>
    </lineage>
</organism>
<dbReference type="InterPro" id="IPR000700">
    <property type="entry name" value="PAS-assoc_C"/>
</dbReference>
<dbReference type="PROSITE" id="PS50113">
    <property type="entry name" value="PAC"/>
    <property type="match status" value="1"/>
</dbReference>
<sequence>MSGRSENVDVGKRAETEGDLELLAGILHEYAVITLDPKGKVTSWNPGAEHIKGYSAEEIIGQHFSVFYTPEQAAAGRPDRVLAMAAEAGSHIDEEWRVRKDGTRFWAHVVITSLRTSSGKLRGFAKVTRDDTEHRARLERLSRRFTDLFDLAPVGIGLLDTSDRVVEANPALCSLLGYSQHELQGMAATELLHPDDPGGALTPEAPEPGTPTGIPSLPQRMLVHSDGRVVHCELHITRSVRDSESDFWLVVFQDVTERQQQAEELHYRATHDELTGLPNRAAVGDLLGGADLESAAVLYCDIDNFKRINDSLGHAAGDELILAVARRLEAGLPDRWSLARPAGDEYLIICPDVSAAGGIDAVVTTVSSLLRMTVPLRGKSIRVSASIGVAVADDSVADGEDLVRFASAAVLEAKREPERISQAGPTLITSLDRQLQMEEQLRVAIESDELTLHYQPIVIADGTIVGAEALVRWSHPERGLLGPDVFLPVAERGGLLRDLDCWVLHTALCEAAEWPTSAGQPVGIGVNLTALVPGAPDFGQAVADFLTGSDVAWQRVVLELVETSLIDLPSRSMQAMNDLVEQGVRFAVDDFGTGYSSLIRLKELPVRIIKIDRQFTSGIETDPSDFAMVRAINDMARAMGYDCIAEGVATAGQLDLLRGIGVESHQGWLFSPAVPAPEFRALIEGGPLQPVEPD</sequence>
<dbReference type="InterPro" id="IPR000014">
    <property type="entry name" value="PAS"/>
</dbReference>
<evidence type="ECO:0000259" key="4">
    <source>
        <dbReference type="PROSITE" id="PS50887"/>
    </source>
</evidence>
<dbReference type="SMART" id="SM00052">
    <property type="entry name" value="EAL"/>
    <property type="match status" value="1"/>
</dbReference>
<dbReference type="PROSITE" id="PS50112">
    <property type="entry name" value="PAS"/>
    <property type="match status" value="2"/>
</dbReference>
<dbReference type="GO" id="GO:0006355">
    <property type="term" value="P:regulation of DNA-templated transcription"/>
    <property type="evidence" value="ECO:0007669"/>
    <property type="project" value="InterPro"/>
</dbReference>
<dbReference type="Pfam" id="PF13426">
    <property type="entry name" value="PAS_9"/>
    <property type="match status" value="1"/>
</dbReference>
<dbReference type="CDD" id="cd00130">
    <property type="entry name" value="PAS"/>
    <property type="match status" value="2"/>
</dbReference>
<dbReference type="PROSITE" id="PS50887">
    <property type="entry name" value="GGDEF"/>
    <property type="match status" value="1"/>
</dbReference>
<dbReference type="PROSITE" id="PS50883">
    <property type="entry name" value="EAL"/>
    <property type="match status" value="1"/>
</dbReference>
<dbReference type="NCBIfam" id="TIGR00254">
    <property type="entry name" value="GGDEF"/>
    <property type="match status" value="1"/>
</dbReference>
<feature type="domain" description="PAC" evidence="2">
    <location>
        <begin position="91"/>
        <end position="143"/>
    </location>
</feature>
<reference evidence="5 6" key="1">
    <citation type="submission" date="2018-07" db="EMBL/GenBank/DDBJ databases">
        <title>Genomic Encyclopedia of Type Strains, Phase III (KMG-III): the genomes of soil and plant-associated and newly described type strains.</title>
        <authorList>
            <person name="Whitman W."/>
        </authorList>
    </citation>
    <scope>NUCLEOTIDE SEQUENCE [LARGE SCALE GENOMIC DNA]</scope>
    <source>
        <strain evidence="5 6">CECT 8575</strain>
    </source>
</reference>
<dbReference type="Gene3D" id="3.30.70.270">
    <property type="match status" value="1"/>
</dbReference>
<dbReference type="CDD" id="cd01948">
    <property type="entry name" value="EAL"/>
    <property type="match status" value="1"/>
</dbReference>
<dbReference type="InterPro" id="IPR052155">
    <property type="entry name" value="Biofilm_reg_signaling"/>
</dbReference>
<gene>
    <name evidence="5" type="ORF">DFQ14_101513</name>
</gene>
<dbReference type="NCBIfam" id="TIGR00229">
    <property type="entry name" value="sensory_box"/>
    <property type="match status" value="2"/>
</dbReference>
<feature type="domain" description="PAS" evidence="1">
    <location>
        <begin position="32"/>
        <end position="71"/>
    </location>
</feature>
<dbReference type="InterPro" id="IPR029787">
    <property type="entry name" value="Nucleotide_cyclase"/>
</dbReference>
<dbReference type="SUPFAM" id="SSF141868">
    <property type="entry name" value="EAL domain-like"/>
    <property type="match status" value="1"/>
</dbReference>
<dbReference type="Pfam" id="PF00990">
    <property type="entry name" value="GGDEF"/>
    <property type="match status" value="1"/>
</dbReference>
<dbReference type="PANTHER" id="PTHR44757">
    <property type="entry name" value="DIGUANYLATE CYCLASE DGCP"/>
    <property type="match status" value="1"/>
</dbReference>
<dbReference type="Gene3D" id="3.30.450.20">
    <property type="entry name" value="PAS domain"/>
    <property type="match status" value="2"/>
</dbReference>
<evidence type="ECO:0000259" key="3">
    <source>
        <dbReference type="PROSITE" id="PS50883"/>
    </source>
</evidence>
<feature type="domain" description="GGDEF" evidence="4">
    <location>
        <begin position="293"/>
        <end position="433"/>
    </location>
</feature>
<evidence type="ECO:0000313" key="5">
    <source>
        <dbReference type="EMBL" id="RCW47168.1"/>
    </source>
</evidence>
<dbReference type="InterPro" id="IPR043128">
    <property type="entry name" value="Rev_trsase/Diguanyl_cyclase"/>
</dbReference>
<accession>A0A368VY89</accession>
<evidence type="ECO:0000259" key="2">
    <source>
        <dbReference type="PROSITE" id="PS50113"/>
    </source>
</evidence>
<dbReference type="PANTHER" id="PTHR44757:SF2">
    <property type="entry name" value="BIOFILM ARCHITECTURE MAINTENANCE PROTEIN MBAA"/>
    <property type="match status" value="1"/>
</dbReference>